<dbReference type="PROSITE" id="PS50920">
    <property type="entry name" value="SOLCAR"/>
    <property type="match status" value="3"/>
</dbReference>
<comment type="catalytic activity">
    <reaction evidence="16">
        <text>3-sulfino-L-alanine(out) + L-glutamate(in) + H(+)(in) = 3-sulfino-L-alanine(in) + L-glutamate(out) + H(+)(out)</text>
        <dbReference type="Rhea" id="RHEA:70967"/>
        <dbReference type="ChEBI" id="CHEBI:15378"/>
        <dbReference type="ChEBI" id="CHEBI:29985"/>
        <dbReference type="ChEBI" id="CHEBI:61085"/>
    </reaction>
</comment>
<keyword evidence="11" id="KW-0496">Mitochondrion</keyword>
<dbReference type="SUPFAM" id="SSF47473">
    <property type="entry name" value="EF-hand"/>
    <property type="match status" value="2"/>
</dbReference>
<dbReference type="GO" id="GO:0043490">
    <property type="term" value="P:malate-aspartate shuttle"/>
    <property type="evidence" value="ECO:0007669"/>
    <property type="project" value="TreeGrafter"/>
</dbReference>
<dbReference type="GO" id="GO:0005509">
    <property type="term" value="F:calcium ion binding"/>
    <property type="evidence" value="ECO:0007669"/>
    <property type="project" value="InterPro"/>
</dbReference>
<dbReference type="PANTHER" id="PTHR45678:SF7">
    <property type="entry name" value="ELECTROGENIC ASPARTATE_GLUTAMATE ANTIPORTER SLC25A12, MITOCHONDRIAL"/>
    <property type="match status" value="1"/>
</dbReference>
<comment type="catalytic activity">
    <reaction evidence="15">
        <text>L-aspartate(in) + L-glutamate(out) + H(+)(out) = L-aspartate(out) + L-glutamate(in) + H(+)(in)</text>
        <dbReference type="Rhea" id="RHEA:70783"/>
        <dbReference type="ChEBI" id="CHEBI:15378"/>
        <dbReference type="ChEBI" id="CHEBI:29985"/>
        <dbReference type="ChEBI" id="CHEBI:29991"/>
    </reaction>
</comment>
<evidence type="ECO:0000256" key="15">
    <source>
        <dbReference type="ARBA" id="ARBA00047487"/>
    </source>
</evidence>
<dbReference type="InterPro" id="IPR011992">
    <property type="entry name" value="EF-hand-dom_pair"/>
</dbReference>
<evidence type="ECO:0000256" key="4">
    <source>
        <dbReference type="ARBA" id="ARBA00022692"/>
    </source>
</evidence>
<dbReference type="FunFam" id="1.10.238.10:FF:000064">
    <property type="entry name" value="calcium-binding mitochondrial carrier protein Aralar1 isoform X1"/>
    <property type="match status" value="1"/>
</dbReference>
<evidence type="ECO:0000256" key="12">
    <source>
        <dbReference type="ARBA" id="ARBA00023136"/>
    </source>
</evidence>
<comment type="subcellular location">
    <subcellularLocation>
        <location evidence="1">Mitochondrion inner membrane</location>
        <topology evidence="1">Multi-pass membrane protein</topology>
    </subcellularLocation>
</comment>
<dbReference type="AlphaFoldDB" id="A0A060VSL2"/>
<dbReference type="InterPro" id="IPR018247">
    <property type="entry name" value="EF_Hand_1_Ca_BS"/>
</dbReference>
<dbReference type="PRINTS" id="PR00926">
    <property type="entry name" value="MITOCARRIER"/>
</dbReference>
<reference evidence="19" key="2">
    <citation type="submission" date="2014-03" db="EMBL/GenBank/DDBJ databases">
        <authorList>
            <person name="Genoscope - CEA"/>
        </authorList>
    </citation>
    <scope>NUCLEOTIDE SEQUENCE</scope>
</reference>
<proteinExistence type="inferred from homology"/>
<evidence type="ECO:0000256" key="9">
    <source>
        <dbReference type="ARBA" id="ARBA00022989"/>
    </source>
</evidence>
<evidence type="ECO:0000256" key="11">
    <source>
        <dbReference type="ARBA" id="ARBA00023128"/>
    </source>
</evidence>
<keyword evidence="10" id="KW-0007">Acetylation</keyword>
<evidence type="ECO:0000256" key="7">
    <source>
        <dbReference type="ARBA" id="ARBA00022792"/>
    </source>
</evidence>
<comment type="catalytic activity">
    <reaction evidence="13">
        <text>3-sulfino-L-alanine(out) + L-aspartate(in) = 3-sulfino-L-alanine(in) + L-aspartate(out)</text>
        <dbReference type="Rhea" id="RHEA:70975"/>
        <dbReference type="ChEBI" id="CHEBI:29991"/>
        <dbReference type="ChEBI" id="CHEBI:61085"/>
    </reaction>
</comment>
<comment type="similarity">
    <text evidence="2">Belongs to the mitochondrial carrier (TC 2.A.29) family.</text>
</comment>
<dbReference type="InterPro" id="IPR023395">
    <property type="entry name" value="MCP_dom_sf"/>
</dbReference>
<feature type="repeat" description="Solcar" evidence="17">
    <location>
        <begin position="566"/>
        <end position="654"/>
    </location>
</feature>
<dbReference type="PROSITE" id="PS50222">
    <property type="entry name" value="EF_HAND_2"/>
    <property type="match status" value="2"/>
</dbReference>
<dbReference type="Proteomes" id="UP000193380">
    <property type="component" value="Unassembled WGS sequence"/>
</dbReference>
<keyword evidence="3" id="KW-0813">Transport</keyword>
<dbReference type="SUPFAM" id="SSF103506">
    <property type="entry name" value="Mitochondrial carrier"/>
    <property type="match status" value="1"/>
</dbReference>
<accession>A0A060VSL2</accession>
<keyword evidence="8" id="KW-0106">Calcium</keyword>
<dbReference type="FunFam" id="1.50.40.10:FF:000004">
    <property type="entry name" value="Calcium-binding mitochondrial carrier protein Aralar1"/>
    <property type="match status" value="1"/>
</dbReference>
<keyword evidence="4 17" id="KW-0812">Transmembrane</keyword>
<dbReference type="PROSITE" id="PS00018">
    <property type="entry name" value="EF_HAND_1"/>
    <property type="match status" value="1"/>
</dbReference>
<keyword evidence="7" id="KW-0999">Mitochondrion inner membrane</keyword>
<reference evidence="19" key="1">
    <citation type="journal article" date="2014" name="Nat. Commun.">
        <title>The rainbow trout genome provides novel insights into evolution after whole-genome duplication in vertebrates.</title>
        <authorList>
            <person name="Berthelot C."/>
            <person name="Brunet F."/>
            <person name="Chalopin D."/>
            <person name="Juanchich A."/>
            <person name="Bernard M."/>
            <person name="Noel B."/>
            <person name="Bento P."/>
            <person name="Da Silva C."/>
            <person name="Labadie K."/>
            <person name="Alberti A."/>
            <person name="Aury J.M."/>
            <person name="Louis A."/>
            <person name="Dehais P."/>
            <person name="Bardou P."/>
            <person name="Montfort J."/>
            <person name="Klopp C."/>
            <person name="Cabau C."/>
            <person name="Gaspin C."/>
            <person name="Thorgaard G.H."/>
            <person name="Boussaha M."/>
            <person name="Quillet E."/>
            <person name="Guyomard R."/>
            <person name="Galiana D."/>
            <person name="Bobe J."/>
            <person name="Volff J.N."/>
            <person name="Genet C."/>
            <person name="Wincker P."/>
            <person name="Jaillon O."/>
            <person name="Roest Crollius H."/>
            <person name="Guiguen Y."/>
        </authorList>
    </citation>
    <scope>NUCLEOTIDE SEQUENCE [LARGE SCALE GENOMIC DNA]</scope>
</reference>
<feature type="domain" description="EF-hand" evidence="18">
    <location>
        <begin position="179"/>
        <end position="214"/>
    </location>
</feature>
<dbReference type="InterPro" id="IPR002067">
    <property type="entry name" value="MCP"/>
</dbReference>
<evidence type="ECO:0000256" key="6">
    <source>
        <dbReference type="ARBA" id="ARBA00022737"/>
    </source>
</evidence>
<feature type="repeat" description="Solcar" evidence="17">
    <location>
        <begin position="474"/>
        <end position="558"/>
    </location>
</feature>
<dbReference type="InterPro" id="IPR051028">
    <property type="entry name" value="Mito_Solute_Carrier"/>
</dbReference>
<keyword evidence="12 17" id="KW-0472">Membrane</keyword>
<gene>
    <name evidence="19" type="ORF">GSONMT00074606001</name>
</gene>
<dbReference type="Gene3D" id="1.50.40.10">
    <property type="entry name" value="Mitochondrial carrier domain"/>
    <property type="match status" value="2"/>
</dbReference>
<dbReference type="InterPro" id="IPR018108">
    <property type="entry name" value="MCP_transmembrane"/>
</dbReference>
<dbReference type="Pfam" id="PF00153">
    <property type="entry name" value="Mito_carr"/>
    <property type="match status" value="3"/>
</dbReference>
<evidence type="ECO:0000256" key="5">
    <source>
        <dbReference type="ARBA" id="ARBA00022723"/>
    </source>
</evidence>
<dbReference type="PANTHER" id="PTHR45678">
    <property type="entry name" value="MITOCHONDRIAL 2-OXODICARBOXYLATE CARRIER 1-RELATED"/>
    <property type="match status" value="1"/>
</dbReference>
<dbReference type="GO" id="GO:0005743">
    <property type="term" value="C:mitochondrial inner membrane"/>
    <property type="evidence" value="ECO:0007669"/>
    <property type="project" value="UniProtKB-SubCell"/>
</dbReference>
<evidence type="ECO:0000256" key="14">
    <source>
        <dbReference type="ARBA" id="ARBA00038674"/>
    </source>
</evidence>
<dbReference type="EMBL" id="FR904291">
    <property type="protein sequence ID" value="CDQ57791.1"/>
    <property type="molecule type" value="Genomic_DNA"/>
</dbReference>
<evidence type="ECO:0000259" key="18">
    <source>
        <dbReference type="PROSITE" id="PS50222"/>
    </source>
</evidence>
<evidence type="ECO:0000256" key="13">
    <source>
        <dbReference type="ARBA" id="ARBA00037019"/>
    </source>
</evidence>
<dbReference type="GO" id="GO:0015183">
    <property type="term" value="F:L-aspartate transmembrane transporter activity"/>
    <property type="evidence" value="ECO:0007669"/>
    <property type="project" value="TreeGrafter"/>
</dbReference>
<name>A0A060VSL2_ONCMY</name>
<evidence type="ECO:0000256" key="8">
    <source>
        <dbReference type="ARBA" id="ARBA00022837"/>
    </source>
</evidence>
<keyword evidence="6" id="KW-0677">Repeat</keyword>
<comment type="subunit">
    <text evidence="14">Homodimer (via N-terminus).</text>
</comment>
<dbReference type="GO" id="GO:0005313">
    <property type="term" value="F:L-glutamate transmembrane transporter activity"/>
    <property type="evidence" value="ECO:0007669"/>
    <property type="project" value="TreeGrafter"/>
</dbReference>
<organism evidence="19 20">
    <name type="scientific">Oncorhynchus mykiss</name>
    <name type="common">Rainbow trout</name>
    <name type="synonym">Salmo gairdneri</name>
    <dbReference type="NCBI Taxonomy" id="8022"/>
    <lineage>
        <taxon>Eukaryota</taxon>
        <taxon>Metazoa</taxon>
        <taxon>Chordata</taxon>
        <taxon>Craniata</taxon>
        <taxon>Vertebrata</taxon>
        <taxon>Euteleostomi</taxon>
        <taxon>Actinopterygii</taxon>
        <taxon>Neopterygii</taxon>
        <taxon>Teleostei</taxon>
        <taxon>Protacanthopterygii</taxon>
        <taxon>Salmoniformes</taxon>
        <taxon>Salmonidae</taxon>
        <taxon>Salmoninae</taxon>
        <taxon>Oncorhynchus</taxon>
    </lineage>
</organism>
<protein>
    <recommendedName>
        <fullName evidence="18">EF-hand domain-containing protein</fullName>
    </recommendedName>
</protein>
<evidence type="ECO:0000256" key="1">
    <source>
        <dbReference type="ARBA" id="ARBA00004448"/>
    </source>
</evidence>
<feature type="domain" description="EF-hand" evidence="18">
    <location>
        <begin position="108"/>
        <end position="143"/>
    </location>
</feature>
<dbReference type="STRING" id="8022.A0A060VSL2"/>
<keyword evidence="5" id="KW-0479">Metal-binding</keyword>
<evidence type="ECO:0000256" key="16">
    <source>
        <dbReference type="ARBA" id="ARBA00048652"/>
    </source>
</evidence>
<evidence type="ECO:0000256" key="2">
    <source>
        <dbReference type="ARBA" id="ARBA00006375"/>
    </source>
</evidence>
<feature type="repeat" description="Solcar" evidence="17">
    <location>
        <begin position="347"/>
        <end position="439"/>
    </location>
</feature>
<dbReference type="Gene3D" id="1.10.238.10">
    <property type="entry name" value="EF-hand"/>
    <property type="match status" value="2"/>
</dbReference>
<evidence type="ECO:0000313" key="19">
    <source>
        <dbReference type="EMBL" id="CDQ57791.1"/>
    </source>
</evidence>
<sequence length="732" mass="80434">MLSYPNHRLHACTASQRDVTLSMAVKVETTARGDSSELRTIFLKHASVVEDGEHYMSPRDFVQNFLGLHNQPDHNRKTVQLIAGVADTSKDGLISFQEFLAFESVLCVPDALFIVAFQLFDKTGTGDISFANVQDIFSQTTVHHHIPFNWDCEFIRLHFGSDRKKNLSYLEFTQFLQELQLEHARQAFAQKDKSKSGTISAMDFSDIMATIRHHMLTPFVEENLVSAAGGSTSHMVSFSYFNAFNALLNNMELIRKIYSTLAGTYKDTLVTKEEFVSAANKFGQINPMEIDILYQLSGLHAHSGKLNLADIERIAPLEEGALPYHLAEIQRQQAHGDPHRSVLLQAAESAYRFGLGALAGATGATAVYPIDLVKTRMQNQRSTSSFVGELMYKNSFDCAKKVLRYEGFFGFYRGLVPQLIGVAPEKAIKLTANVLIVILLVKHLFLRKCALCLSDSLLMNDFVRDKFTTEDNTIPLFAEVLAGATAGGSQVIFTNPLEIVKIRLQVAGEITTSRRVGALTVVRDLGLFGLYKGAKACFLRDIPFSAIYFPVYAHTKAEFADEQGRIGPLQLLTAGAIAGIPAASLVTPADVVKTRLQVAARAGQTTYNGVIDCFGKIIAEEGFRALWKGAGARVCRSSPQFGVTLVTYELLQRWFYIDFGGHRPTGSEPTPKSRISDLPPVSADHVGGYRLAAATFAGVENKFGLHLPKFKSSGALSVSQAPAVPKKEPTAS</sequence>
<dbReference type="PaxDb" id="8022-A0A060VSL2"/>
<evidence type="ECO:0000256" key="3">
    <source>
        <dbReference type="ARBA" id="ARBA00022448"/>
    </source>
</evidence>
<evidence type="ECO:0000256" key="10">
    <source>
        <dbReference type="ARBA" id="ARBA00022990"/>
    </source>
</evidence>
<evidence type="ECO:0000313" key="20">
    <source>
        <dbReference type="Proteomes" id="UP000193380"/>
    </source>
</evidence>
<evidence type="ECO:0000256" key="17">
    <source>
        <dbReference type="PROSITE-ProRule" id="PRU00282"/>
    </source>
</evidence>
<dbReference type="SMART" id="SM00054">
    <property type="entry name" value="EFh"/>
    <property type="match status" value="3"/>
</dbReference>
<dbReference type="InterPro" id="IPR002048">
    <property type="entry name" value="EF_hand_dom"/>
</dbReference>
<keyword evidence="9" id="KW-1133">Transmembrane helix</keyword>